<proteinExistence type="predicted"/>
<name>A0AAN4UQ72_9RHOB</name>
<reference evidence="2" key="3">
    <citation type="submission" date="2023-06" db="EMBL/GenBank/DDBJ databases">
        <authorList>
            <person name="Sun Q."/>
            <person name="Zhou Y."/>
        </authorList>
    </citation>
    <scope>NUCLEOTIDE SEQUENCE</scope>
    <source>
        <strain evidence="2">CGMCC 1.10859</strain>
    </source>
</reference>
<protein>
    <submittedName>
        <fullName evidence="2 3">FMN reductase</fullName>
    </submittedName>
</protein>
<comment type="caution">
    <text evidence="2">The sequence shown here is derived from an EMBL/GenBank/DDBJ whole genome shotgun (WGS) entry which is preliminary data.</text>
</comment>
<dbReference type="Proteomes" id="UP000199541">
    <property type="component" value="Unassembled WGS sequence"/>
</dbReference>
<dbReference type="PANTHER" id="PTHR30543">
    <property type="entry name" value="CHROMATE REDUCTASE"/>
    <property type="match status" value="1"/>
</dbReference>
<evidence type="ECO:0000313" key="2">
    <source>
        <dbReference type="EMBL" id="GHE00032.1"/>
    </source>
</evidence>
<dbReference type="PANTHER" id="PTHR30543:SF21">
    <property type="entry name" value="NAD(P)H-DEPENDENT FMN REDUCTASE LOT6"/>
    <property type="match status" value="1"/>
</dbReference>
<accession>A0AAN4UQ72</accession>
<gene>
    <name evidence="2" type="ORF">GCM10008024_10120</name>
    <name evidence="3" type="ORF">SAMN05444006_10380</name>
</gene>
<reference evidence="2" key="1">
    <citation type="journal article" date="2014" name="Int. J. Syst. Evol. Microbiol.">
        <title>Complete genome sequence of Corynebacterium casei LMG S-19264T (=DSM 44701T), isolated from a smear-ripened cheese.</title>
        <authorList>
            <consortium name="US DOE Joint Genome Institute (JGI-PGF)"/>
            <person name="Walter F."/>
            <person name="Albersmeier A."/>
            <person name="Kalinowski J."/>
            <person name="Ruckert C."/>
        </authorList>
    </citation>
    <scope>NUCLEOTIDE SEQUENCE</scope>
    <source>
        <strain evidence="2">CGMCC 1.10859</strain>
    </source>
</reference>
<evidence type="ECO:0000313" key="4">
    <source>
        <dbReference type="Proteomes" id="UP000199541"/>
    </source>
</evidence>
<evidence type="ECO:0000313" key="3">
    <source>
        <dbReference type="EMBL" id="SDW38432.1"/>
    </source>
</evidence>
<dbReference type="InterPro" id="IPR029039">
    <property type="entry name" value="Flavoprotein-like_sf"/>
</dbReference>
<evidence type="ECO:0000259" key="1">
    <source>
        <dbReference type="Pfam" id="PF03358"/>
    </source>
</evidence>
<organism evidence="2 5">
    <name type="scientific">Allgaiera indica</name>
    <dbReference type="NCBI Taxonomy" id="765699"/>
    <lineage>
        <taxon>Bacteria</taxon>
        <taxon>Pseudomonadati</taxon>
        <taxon>Pseudomonadota</taxon>
        <taxon>Alphaproteobacteria</taxon>
        <taxon>Rhodobacterales</taxon>
        <taxon>Paracoccaceae</taxon>
        <taxon>Allgaiera</taxon>
    </lineage>
</organism>
<dbReference type="Pfam" id="PF03358">
    <property type="entry name" value="FMN_red"/>
    <property type="match status" value="1"/>
</dbReference>
<dbReference type="Proteomes" id="UP000634647">
    <property type="component" value="Unassembled WGS sequence"/>
</dbReference>
<evidence type="ECO:0000313" key="5">
    <source>
        <dbReference type="Proteomes" id="UP000634647"/>
    </source>
</evidence>
<dbReference type="GO" id="GO:0016491">
    <property type="term" value="F:oxidoreductase activity"/>
    <property type="evidence" value="ECO:0007669"/>
    <property type="project" value="InterPro"/>
</dbReference>
<reference evidence="3 4" key="2">
    <citation type="submission" date="2016-10" db="EMBL/GenBank/DDBJ databases">
        <authorList>
            <person name="Varghese N."/>
            <person name="Submissions S."/>
        </authorList>
    </citation>
    <scope>NUCLEOTIDE SEQUENCE [LARGE SCALE GENOMIC DNA]</scope>
    <source>
        <strain evidence="3 4">DSM 24802</strain>
    </source>
</reference>
<keyword evidence="4" id="KW-1185">Reference proteome</keyword>
<dbReference type="InterPro" id="IPR050712">
    <property type="entry name" value="NAD(P)H-dep_reductase"/>
</dbReference>
<sequence>MSDTLKIAIIPSTTRPGRFADKPMAWIRDMMDARPDMQAEIVDLRDHPLPFFDETAPLSAKPAENAAALEWDAKLKGYDGFVVVLAEYNHSLPAVLKNALDYGFEGWKHKPVGAVAYGGSGGSRALEHLRLVAINLRMVPVGGAVHIGGGDFMAAAKGGELPAHLEPSARGLLDEVAWWAAASRDKRRTAVRAQAPAAE</sequence>
<dbReference type="AlphaFoldDB" id="A0AAN4UQ72"/>
<dbReference type="RefSeq" id="WP_035842019.1">
    <property type="nucleotide sequence ID" value="NZ_BNAB01000003.1"/>
</dbReference>
<dbReference type="EMBL" id="BNAB01000003">
    <property type="protein sequence ID" value="GHE00032.1"/>
    <property type="molecule type" value="Genomic_DNA"/>
</dbReference>
<dbReference type="GO" id="GO:0010181">
    <property type="term" value="F:FMN binding"/>
    <property type="evidence" value="ECO:0007669"/>
    <property type="project" value="TreeGrafter"/>
</dbReference>
<dbReference type="SUPFAM" id="SSF52218">
    <property type="entry name" value="Flavoproteins"/>
    <property type="match status" value="1"/>
</dbReference>
<dbReference type="EMBL" id="FNOB01000003">
    <property type="protein sequence ID" value="SDW38432.1"/>
    <property type="molecule type" value="Genomic_DNA"/>
</dbReference>
<dbReference type="Gene3D" id="3.40.50.360">
    <property type="match status" value="1"/>
</dbReference>
<dbReference type="InterPro" id="IPR005025">
    <property type="entry name" value="FMN_Rdtase-like_dom"/>
</dbReference>
<feature type="domain" description="NADPH-dependent FMN reductase-like" evidence="1">
    <location>
        <begin position="6"/>
        <end position="148"/>
    </location>
</feature>
<dbReference type="GO" id="GO:0005829">
    <property type="term" value="C:cytosol"/>
    <property type="evidence" value="ECO:0007669"/>
    <property type="project" value="TreeGrafter"/>
</dbReference>